<accession>A0AAN4VV65</accession>
<dbReference type="Proteomes" id="UP001310022">
    <property type="component" value="Unassembled WGS sequence"/>
</dbReference>
<reference evidence="2 3" key="1">
    <citation type="submission" date="2021-12" db="EMBL/GenBank/DDBJ databases">
        <title>Genome sequencing of bacteria with rrn-lacking chromosome and rrn-plasmid.</title>
        <authorList>
            <person name="Anda M."/>
            <person name="Iwasaki W."/>
        </authorList>
    </citation>
    <scope>NUCLEOTIDE SEQUENCE [LARGE SCALE GENOMIC DNA]</scope>
    <source>
        <strain evidence="2 3">NBRC 15940</strain>
    </source>
</reference>
<dbReference type="EMBL" id="BQKE01000001">
    <property type="protein sequence ID" value="GJM59582.1"/>
    <property type="molecule type" value="Genomic_DNA"/>
</dbReference>
<comment type="caution">
    <text evidence="2">The sequence shown here is derived from an EMBL/GenBank/DDBJ whole genome shotgun (WGS) entry which is preliminary data.</text>
</comment>
<organism evidence="2 3">
    <name type="scientific">Persicobacter diffluens</name>
    <dbReference type="NCBI Taxonomy" id="981"/>
    <lineage>
        <taxon>Bacteria</taxon>
        <taxon>Pseudomonadati</taxon>
        <taxon>Bacteroidota</taxon>
        <taxon>Cytophagia</taxon>
        <taxon>Cytophagales</taxon>
        <taxon>Persicobacteraceae</taxon>
        <taxon>Persicobacter</taxon>
    </lineage>
</organism>
<keyword evidence="1" id="KW-1133">Transmembrane helix</keyword>
<evidence type="ECO:0000313" key="3">
    <source>
        <dbReference type="Proteomes" id="UP001310022"/>
    </source>
</evidence>
<feature type="transmembrane region" description="Helical" evidence="1">
    <location>
        <begin position="27"/>
        <end position="44"/>
    </location>
</feature>
<keyword evidence="1" id="KW-0472">Membrane</keyword>
<evidence type="ECO:0000256" key="1">
    <source>
        <dbReference type="SAM" id="Phobius"/>
    </source>
</evidence>
<dbReference type="AlphaFoldDB" id="A0AAN4VV65"/>
<gene>
    <name evidence="2" type="ORF">PEDI_01340</name>
</gene>
<keyword evidence="3" id="KW-1185">Reference proteome</keyword>
<name>A0AAN4VV65_9BACT</name>
<evidence type="ECO:0008006" key="4">
    <source>
        <dbReference type="Google" id="ProtNLM"/>
    </source>
</evidence>
<dbReference type="RefSeq" id="WP_060685122.1">
    <property type="nucleotide sequence ID" value="NZ_BQKE01000001.1"/>
</dbReference>
<sequence length="171" mass="20184">MIIKTKKIQLDKNEYIKMAMLHTLKKQWWVALIFLAICCGGFLTPGYLGWWIGGAVVALILYVLFWMIQFAGLTQMEQGQLLFEKLFYEITSQQILIKMNERQGMPMKWEQVQEIIKSEDAYELWVSKAQLIHLPFKAFKGEREFSFMESAIFDRKFDKKGKNKWVLKQAS</sequence>
<protein>
    <recommendedName>
        <fullName evidence="4">YcxB-like protein domain-containing protein</fullName>
    </recommendedName>
</protein>
<feature type="transmembrane region" description="Helical" evidence="1">
    <location>
        <begin position="50"/>
        <end position="68"/>
    </location>
</feature>
<evidence type="ECO:0000313" key="2">
    <source>
        <dbReference type="EMBL" id="GJM59582.1"/>
    </source>
</evidence>
<proteinExistence type="predicted"/>
<keyword evidence="1" id="KW-0812">Transmembrane</keyword>